<dbReference type="InterPro" id="IPR012132">
    <property type="entry name" value="GMC_OxRdtase"/>
</dbReference>
<evidence type="ECO:0000313" key="4">
    <source>
        <dbReference type="EMBL" id="SPO06466.1"/>
    </source>
</evidence>
<comment type="similarity">
    <text evidence="1">Belongs to the GMC oxidoreductase family.</text>
</comment>
<dbReference type="InterPro" id="IPR000172">
    <property type="entry name" value="GMC_OxRdtase_N"/>
</dbReference>
<sequence length="659" mass="71634">MGGFSTNPAPGASATPGRRQGEAPPEEELDTVDSYDYIVVGSGAGGGPLAANLARKGYKVLLLEAGDDQGSNLNQQVPAFHLRSTEDASMRWDYFVKHYADENLAQRDSKMTWETPTGSLHVGPDPPAGSKAKGILYPRAGTLGGCTAHNAMITICPHDSDWSAIAHVTGDTSWDPNNMRRYFERLERCEYLRSGTPGHGFNGWLRTDRADLKLALRDSRLLSIIAAAATAMGNTILGLIPTKVIQLLGLLLRDMNSADRRRDMTEGIYQIPLAMADAKRSGPRDFIIDTAKGFPLEIRVGCLTTRVLFDENSTASDNPKATGVEYLEGKSLYRADPRSGSSTSGDKRRAIASREVILAAGAFGTPQILKLSGIGPKDELQKFGIGIVKDLPGVGTNLQDRYEIPVITEIPHDFSVISECTFGKPGDPCLEKWSQGRGPYLSNGATVGIVKKSSQADSDPDLFIFGGPSYFRGYFPGYSESATSDKRHFTWAILKAHTHNQDGTVLLKSADPRDVPDINFNYFATTQQEAQGSERDLDAIAEGVAFARRIMDDVIPIVTGSPEEVLPGRRLASPGQVKEFIRNETWGHHASCTCPIGSDRDPRAVLDSRFRVRGVSNLRVVDASVFPRIPGFFIVVPIYMVSEKATDVILEDAGQSLQV</sequence>
<evidence type="ECO:0000259" key="3">
    <source>
        <dbReference type="PROSITE" id="PS00624"/>
    </source>
</evidence>
<proteinExistence type="inferred from homology"/>
<dbReference type="PANTHER" id="PTHR11552:SF213">
    <property type="entry name" value="DEHYDROGENASE, PUTATIVE-RELATED"/>
    <property type="match status" value="1"/>
</dbReference>
<keyword evidence="4" id="KW-0456">Lyase</keyword>
<dbReference type="GO" id="GO:0016829">
    <property type="term" value="F:lyase activity"/>
    <property type="evidence" value="ECO:0007669"/>
    <property type="project" value="UniProtKB-KW"/>
</dbReference>
<gene>
    <name evidence="4" type="ORF">DNG_09156</name>
</gene>
<dbReference type="PIRSF" id="PIRSF000137">
    <property type="entry name" value="Alcohol_oxidase"/>
    <property type="match status" value="1"/>
</dbReference>
<reference evidence="4" key="1">
    <citation type="submission" date="2018-03" db="EMBL/GenBank/DDBJ databases">
        <authorList>
            <person name="Guldener U."/>
        </authorList>
    </citation>
    <scope>NUCLEOTIDE SEQUENCE</scope>
</reference>
<evidence type="ECO:0000256" key="2">
    <source>
        <dbReference type="SAM" id="MobiDB-lite"/>
    </source>
</evidence>
<dbReference type="EMBL" id="ONZQ02000015">
    <property type="protein sequence ID" value="SPO06466.1"/>
    <property type="molecule type" value="Genomic_DNA"/>
</dbReference>
<dbReference type="InterPro" id="IPR036188">
    <property type="entry name" value="FAD/NAD-bd_sf"/>
</dbReference>
<dbReference type="InterPro" id="IPR007867">
    <property type="entry name" value="GMC_OxRtase_C"/>
</dbReference>
<feature type="domain" description="Glucose-methanol-choline oxidoreductase N-terminal" evidence="3">
    <location>
        <begin position="361"/>
        <end position="375"/>
    </location>
</feature>
<dbReference type="Gene3D" id="3.50.50.60">
    <property type="entry name" value="FAD/NAD(P)-binding domain"/>
    <property type="match status" value="1"/>
</dbReference>
<accession>A0AAE8SZ13</accession>
<dbReference type="GO" id="GO:0050660">
    <property type="term" value="F:flavin adenine dinucleotide binding"/>
    <property type="evidence" value="ECO:0007669"/>
    <property type="project" value="InterPro"/>
</dbReference>
<dbReference type="SUPFAM" id="SSF54373">
    <property type="entry name" value="FAD-linked reductases, C-terminal domain"/>
    <property type="match status" value="1"/>
</dbReference>
<protein>
    <submittedName>
        <fullName evidence="4">Related to glucose dehydrogenase/choline dehydrogenase/mandelonitrile lyase (GMC oxidoreductase family)</fullName>
    </submittedName>
</protein>
<organism evidence="4 5">
    <name type="scientific">Cephalotrichum gorgonifer</name>
    <dbReference type="NCBI Taxonomy" id="2041049"/>
    <lineage>
        <taxon>Eukaryota</taxon>
        <taxon>Fungi</taxon>
        <taxon>Dikarya</taxon>
        <taxon>Ascomycota</taxon>
        <taxon>Pezizomycotina</taxon>
        <taxon>Sordariomycetes</taxon>
        <taxon>Hypocreomycetidae</taxon>
        <taxon>Microascales</taxon>
        <taxon>Microascaceae</taxon>
        <taxon>Cephalotrichum</taxon>
    </lineage>
</organism>
<keyword evidence="5" id="KW-1185">Reference proteome</keyword>
<dbReference type="Pfam" id="PF00732">
    <property type="entry name" value="GMC_oxred_N"/>
    <property type="match status" value="1"/>
</dbReference>
<dbReference type="SUPFAM" id="SSF51905">
    <property type="entry name" value="FAD/NAD(P)-binding domain"/>
    <property type="match status" value="1"/>
</dbReference>
<comment type="caution">
    <text evidence="4">The sequence shown here is derived from an EMBL/GenBank/DDBJ whole genome shotgun (WGS) entry which is preliminary data.</text>
</comment>
<evidence type="ECO:0000313" key="5">
    <source>
        <dbReference type="Proteomes" id="UP001187682"/>
    </source>
</evidence>
<dbReference type="PROSITE" id="PS00624">
    <property type="entry name" value="GMC_OXRED_2"/>
    <property type="match status" value="1"/>
</dbReference>
<dbReference type="Gene3D" id="3.30.560.10">
    <property type="entry name" value="Glucose Oxidase, domain 3"/>
    <property type="match status" value="1"/>
</dbReference>
<dbReference type="Proteomes" id="UP001187682">
    <property type="component" value="Unassembled WGS sequence"/>
</dbReference>
<dbReference type="Pfam" id="PF05199">
    <property type="entry name" value="GMC_oxred_C"/>
    <property type="match status" value="1"/>
</dbReference>
<dbReference type="PANTHER" id="PTHR11552">
    <property type="entry name" value="GLUCOSE-METHANOL-CHOLINE GMC OXIDOREDUCTASE"/>
    <property type="match status" value="1"/>
</dbReference>
<name>A0AAE8SZ13_9PEZI</name>
<dbReference type="GO" id="GO:0016614">
    <property type="term" value="F:oxidoreductase activity, acting on CH-OH group of donors"/>
    <property type="evidence" value="ECO:0007669"/>
    <property type="project" value="InterPro"/>
</dbReference>
<feature type="region of interest" description="Disordered" evidence="2">
    <location>
        <begin position="1"/>
        <end position="32"/>
    </location>
</feature>
<dbReference type="Pfam" id="PF13450">
    <property type="entry name" value="NAD_binding_8"/>
    <property type="match status" value="1"/>
</dbReference>
<evidence type="ECO:0000256" key="1">
    <source>
        <dbReference type="ARBA" id="ARBA00010790"/>
    </source>
</evidence>
<dbReference type="AlphaFoldDB" id="A0AAE8SZ13"/>